<dbReference type="InterPro" id="IPR011701">
    <property type="entry name" value="MFS"/>
</dbReference>
<proteinExistence type="predicted"/>
<dbReference type="PROSITE" id="PS50850">
    <property type="entry name" value="MFS"/>
    <property type="match status" value="1"/>
</dbReference>
<feature type="transmembrane region" description="Helical" evidence="4">
    <location>
        <begin position="70"/>
        <end position="94"/>
    </location>
</feature>
<keyword evidence="7" id="KW-1185">Reference proteome</keyword>
<dbReference type="SUPFAM" id="SSF103473">
    <property type="entry name" value="MFS general substrate transporter"/>
    <property type="match status" value="1"/>
</dbReference>
<evidence type="ECO:0000313" key="7">
    <source>
        <dbReference type="Proteomes" id="UP000786693"/>
    </source>
</evidence>
<evidence type="ECO:0000256" key="2">
    <source>
        <dbReference type="ARBA" id="ARBA00022989"/>
    </source>
</evidence>
<dbReference type="Proteomes" id="UP000786693">
    <property type="component" value="Unassembled WGS sequence"/>
</dbReference>
<keyword evidence="3 4" id="KW-0472">Membrane</keyword>
<dbReference type="InterPro" id="IPR020846">
    <property type="entry name" value="MFS_dom"/>
</dbReference>
<dbReference type="RefSeq" id="WP_220748678.1">
    <property type="nucleotide sequence ID" value="NZ_BPFH01000003.1"/>
</dbReference>
<feature type="transmembrane region" description="Helical" evidence="4">
    <location>
        <begin position="251"/>
        <end position="269"/>
    </location>
</feature>
<evidence type="ECO:0000256" key="3">
    <source>
        <dbReference type="ARBA" id="ARBA00023136"/>
    </source>
</evidence>
<dbReference type="EMBL" id="BPFH01000003">
    <property type="protein sequence ID" value="GIT95168.1"/>
    <property type="molecule type" value="Genomic_DNA"/>
</dbReference>
<sequence length="390" mass="39925">MINRNFSLILLGNVILGVALPMLVTLGPLAGGWLAPQAWLATAPLSVSMLAGIAVASPMSLFMGRYGRRAGFLVGAMTLTTGALLAVGALLVLSFPLLCAAHGLMGCALVCINYFRFAAAEAVGPDHRSQAISLTLASGLVGALVGAQVFALSKDVLAPTPLAGAYAALAIVGVIGALPVLGMTSMRVAQPVRRTAGALETLRTVIRRDPRVLMAIGVAALSQAVMVLMMTPTPLAMEGCGFAEDQAAGVISWHVVAMFAPGLFAGSLIKRFGAGRMATAGFALIAFAAVVALLGVELVNFYAALIILGVGWNFAFVSGTYMLQGAVGEDEAPALQGANDTILAIAAASASLLSGMLFVGIGWIGLTTLTIPLCLLFGFLLLRTNRRAAA</sequence>
<organism evidence="6 7">
    <name type="scientific">Jannaschia pagri</name>
    <dbReference type="NCBI Taxonomy" id="2829797"/>
    <lineage>
        <taxon>Bacteria</taxon>
        <taxon>Pseudomonadati</taxon>
        <taxon>Pseudomonadota</taxon>
        <taxon>Alphaproteobacteria</taxon>
        <taxon>Rhodobacterales</taxon>
        <taxon>Roseobacteraceae</taxon>
        <taxon>Jannaschia</taxon>
    </lineage>
</organism>
<dbReference type="InterPro" id="IPR036259">
    <property type="entry name" value="MFS_trans_sf"/>
</dbReference>
<reference evidence="6 7" key="1">
    <citation type="submission" date="2021-05" db="EMBL/GenBank/DDBJ databases">
        <title>Bacteria Genome sequencing.</title>
        <authorList>
            <person name="Takabe Y."/>
            <person name="Nakajima Y."/>
            <person name="Suzuki S."/>
            <person name="Shiozaki T."/>
        </authorList>
    </citation>
    <scope>NUCLEOTIDE SEQUENCE [LARGE SCALE GENOMIC DNA]</scope>
    <source>
        <strain evidence="6 7">AI_62</strain>
    </source>
</reference>
<comment type="caution">
    <text evidence="6">The sequence shown here is derived from an EMBL/GenBank/DDBJ whole genome shotgun (WGS) entry which is preliminary data.</text>
</comment>
<feature type="domain" description="Major facilitator superfamily (MFS) profile" evidence="5">
    <location>
        <begin position="210"/>
        <end position="390"/>
    </location>
</feature>
<dbReference type="Pfam" id="PF07690">
    <property type="entry name" value="MFS_1"/>
    <property type="match status" value="1"/>
</dbReference>
<gene>
    <name evidence="6" type="ORF">JANAI62_17910</name>
</gene>
<evidence type="ECO:0000313" key="6">
    <source>
        <dbReference type="EMBL" id="GIT95168.1"/>
    </source>
</evidence>
<feature type="transmembrane region" description="Helical" evidence="4">
    <location>
        <begin position="38"/>
        <end position="63"/>
    </location>
</feature>
<feature type="transmembrane region" description="Helical" evidence="4">
    <location>
        <begin position="301"/>
        <end position="323"/>
    </location>
</feature>
<dbReference type="Gene3D" id="1.20.1250.20">
    <property type="entry name" value="MFS general substrate transporter like domains"/>
    <property type="match status" value="1"/>
</dbReference>
<dbReference type="PANTHER" id="PTHR23534:SF1">
    <property type="entry name" value="MAJOR FACILITATOR SUPERFAMILY PROTEIN"/>
    <property type="match status" value="1"/>
</dbReference>
<keyword evidence="1 4" id="KW-0812">Transmembrane</keyword>
<name>A0ABQ4NL74_9RHOB</name>
<protein>
    <submittedName>
        <fullName evidence="6">MFS transporter</fullName>
    </submittedName>
</protein>
<feature type="transmembrane region" description="Helical" evidence="4">
    <location>
        <begin position="212"/>
        <end position="231"/>
    </location>
</feature>
<evidence type="ECO:0000259" key="5">
    <source>
        <dbReference type="PROSITE" id="PS50850"/>
    </source>
</evidence>
<feature type="transmembrane region" description="Helical" evidence="4">
    <location>
        <begin position="163"/>
        <end position="184"/>
    </location>
</feature>
<accession>A0ABQ4NL74</accession>
<feature type="transmembrane region" description="Helical" evidence="4">
    <location>
        <begin position="360"/>
        <end position="382"/>
    </location>
</feature>
<keyword evidence="2 4" id="KW-1133">Transmembrane helix</keyword>
<feature type="transmembrane region" description="Helical" evidence="4">
    <location>
        <begin position="100"/>
        <end position="119"/>
    </location>
</feature>
<evidence type="ECO:0000256" key="4">
    <source>
        <dbReference type="SAM" id="Phobius"/>
    </source>
</evidence>
<feature type="transmembrane region" description="Helical" evidence="4">
    <location>
        <begin position="131"/>
        <end position="151"/>
    </location>
</feature>
<evidence type="ECO:0000256" key="1">
    <source>
        <dbReference type="ARBA" id="ARBA00022692"/>
    </source>
</evidence>
<dbReference type="PANTHER" id="PTHR23534">
    <property type="entry name" value="MFS PERMEASE"/>
    <property type="match status" value="1"/>
</dbReference>
<feature type="transmembrane region" description="Helical" evidence="4">
    <location>
        <begin position="7"/>
        <end position="26"/>
    </location>
</feature>